<dbReference type="EMBL" id="BJWL01000007">
    <property type="protein sequence ID" value="GFY91206.1"/>
    <property type="molecule type" value="Genomic_DNA"/>
</dbReference>
<protein>
    <submittedName>
        <fullName evidence="2">Uncharacterized protein</fullName>
    </submittedName>
</protein>
<feature type="compositionally biased region" description="Basic and acidic residues" evidence="1">
    <location>
        <begin position="579"/>
        <end position="588"/>
    </location>
</feature>
<comment type="caution">
    <text evidence="2">The sequence shown here is derived from an EMBL/GenBank/DDBJ whole genome shotgun (WGS) entry which is preliminary data.</text>
</comment>
<dbReference type="Proteomes" id="UP000585474">
    <property type="component" value="Unassembled WGS sequence"/>
</dbReference>
<feature type="compositionally biased region" description="Basic and acidic residues" evidence="1">
    <location>
        <begin position="444"/>
        <end position="463"/>
    </location>
</feature>
<dbReference type="PANTHER" id="PTHR31099">
    <property type="entry name" value="OS06G0165300 PROTEIN"/>
    <property type="match status" value="1"/>
</dbReference>
<feature type="region of interest" description="Disordered" evidence="1">
    <location>
        <begin position="366"/>
        <end position="393"/>
    </location>
</feature>
<evidence type="ECO:0000256" key="1">
    <source>
        <dbReference type="SAM" id="MobiDB-lite"/>
    </source>
</evidence>
<feature type="compositionally biased region" description="Polar residues" evidence="1">
    <location>
        <begin position="29"/>
        <end position="40"/>
    </location>
</feature>
<name>A0A7J0EYD9_9ERIC</name>
<reference evidence="2 3" key="1">
    <citation type="submission" date="2019-07" db="EMBL/GenBank/DDBJ databases">
        <title>De Novo Assembly of kiwifruit Actinidia rufa.</title>
        <authorList>
            <person name="Sugita-Konishi S."/>
            <person name="Sato K."/>
            <person name="Mori E."/>
            <person name="Abe Y."/>
            <person name="Kisaki G."/>
            <person name="Hamano K."/>
            <person name="Suezawa K."/>
            <person name="Otani M."/>
            <person name="Fukuda T."/>
            <person name="Manabe T."/>
            <person name="Gomi K."/>
            <person name="Tabuchi M."/>
            <person name="Akimitsu K."/>
            <person name="Kataoka I."/>
        </authorList>
    </citation>
    <scope>NUCLEOTIDE SEQUENCE [LARGE SCALE GENOMIC DNA]</scope>
    <source>
        <strain evidence="3">cv. Fuchu</strain>
    </source>
</reference>
<dbReference type="OrthoDB" id="1752359at2759"/>
<sequence>MSRNSGVTRSGDLDSLPSWISDHLGEGSSIMTDEVNQSPASPMEGSPPLETNPLATIHPSVEEKTNIMTLEELDALREAYSFPSRVRVRLPEEGETITSARLGEVAFYEATFPAGLRFPLHLTIRLILQFYNICPTQLVPNAWRSIVCSMAMWQVFKYTLSLSEFRNRFSLNSNPKPDQGWLYFKARNKKTLLGGYPSNVKGWKSKFFFVSGDEWELPEGSPLEGAPRVPRAWGVPDKHCNNLPRLYGDEPKVFEEIFKSVEKTGCFSVPVLLESKSFRRVFVSPGSMASGTAGESHPSSEAPSSSRDVGESQNSHEHARRQSPSRDDSVECLGSIRTELRRILPHIPDLTLLRWSGGKVFDPIFNRNPSSGSNPTSESYSDSSQPVALDSDAMSKRISFKKLGEKLEKSKNGSSSGIPALAKGVVIGEKRTGESLACSASKKGKVDDGSKGKGVDREPEGKKKATSSSKAPTTPATASSRPGEGTSANLGAVLGPTASIFGSPSVAEKLLRGVIPPADKEKVEKLTLDQTAKKLFHVSGQALVLSSSLAVQSREAGEQASFQEGRAASMETEANNELSKTKSDRDSLADKVERSGVLVVELREALGKAKESAVEEFKSLSEFVVAVEDSTSRYFGEGFDFCKVQLRRHHPDLAIDLEGTMVDQDLLAEQDEAAKEKEKE</sequence>
<accession>A0A7J0EYD9</accession>
<evidence type="ECO:0000313" key="3">
    <source>
        <dbReference type="Proteomes" id="UP000585474"/>
    </source>
</evidence>
<feature type="region of interest" description="Disordered" evidence="1">
    <location>
        <begin position="287"/>
        <end position="330"/>
    </location>
</feature>
<keyword evidence="3" id="KW-1185">Reference proteome</keyword>
<feature type="compositionally biased region" description="Polar residues" evidence="1">
    <location>
        <begin position="367"/>
        <end position="386"/>
    </location>
</feature>
<dbReference type="PANTHER" id="PTHR31099:SF28">
    <property type="entry name" value="F5J5.12"/>
    <property type="match status" value="1"/>
</dbReference>
<feature type="region of interest" description="Disordered" evidence="1">
    <location>
        <begin position="24"/>
        <end position="52"/>
    </location>
</feature>
<feature type="region of interest" description="Disordered" evidence="1">
    <location>
        <begin position="555"/>
        <end position="588"/>
    </location>
</feature>
<organism evidence="2 3">
    <name type="scientific">Actinidia rufa</name>
    <dbReference type="NCBI Taxonomy" id="165716"/>
    <lineage>
        <taxon>Eukaryota</taxon>
        <taxon>Viridiplantae</taxon>
        <taxon>Streptophyta</taxon>
        <taxon>Embryophyta</taxon>
        <taxon>Tracheophyta</taxon>
        <taxon>Spermatophyta</taxon>
        <taxon>Magnoliopsida</taxon>
        <taxon>eudicotyledons</taxon>
        <taxon>Gunneridae</taxon>
        <taxon>Pentapetalae</taxon>
        <taxon>asterids</taxon>
        <taxon>Ericales</taxon>
        <taxon>Actinidiaceae</taxon>
        <taxon>Actinidia</taxon>
    </lineage>
</organism>
<feature type="region of interest" description="Disordered" evidence="1">
    <location>
        <begin position="433"/>
        <end position="491"/>
    </location>
</feature>
<dbReference type="AlphaFoldDB" id="A0A7J0EYD9"/>
<proteinExistence type="predicted"/>
<feature type="compositionally biased region" description="Low complexity" evidence="1">
    <location>
        <begin position="295"/>
        <end position="306"/>
    </location>
</feature>
<feature type="compositionally biased region" description="Basic and acidic residues" evidence="1">
    <location>
        <begin position="308"/>
        <end position="317"/>
    </location>
</feature>
<gene>
    <name evidence="2" type="ORF">Acr_07g0014020</name>
</gene>
<feature type="compositionally biased region" description="Low complexity" evidence="1">
    <location>
        <begin position="466"/>
        <end position="480"/>
    </location>
</feature>
<evidence type="ECO:0000313" key="2">
    <source>
        <dbReference type="EMBL" id="GFY91206.1"/>
    </source>
</evidence>